<feature type="transmembrane region" description="Helical" evidence="4">
    <location>
        <begin position="252"/>
        <end position="274"/>
    </location>
</feature>
<dbReference type="Gene3D" id="3.40.718.10">
    <property type="entry name" value="Isopropylmalate Dehydrogenase"/>
    <property type="match status" value="1"/>
</dbReference>
<keyword evidence="7" id="KW-1185">Reference proteome</keyword>
<dbReference type="RefSeq" id="WP_014730153.1">
    <property type="nucleotide sequence ID" value="NC_017934.1"/>
</dbReference>
<dbReference type="SUPFAM" id="SSF53659">
    <property type="entry name" value="Isocitrate/Isopropylmalate dehydrogenase-like"/>
    <property type="match status" value="1"/>
</dbReference>
<keyword evidence="4" id="KW-1133">Transmembrane helix</keyword>
<keyword evidence="4" id="KW-0812">Transmembrane</keyword>
<evidence type="ECO:0000313" key="7">
    <source>
        <dbReference type="Proteomes" id="UP000002881"/>
    </source>
</evidence>
<dbReference type="GO" id="GO:0016746">
    <property type="term" value="F:acyltransferase activity"/>
    <property type="evidence" value="ECO:0007669"/>
    <property type="project" value="UniProtKB-KW"/>
</dbReference>
<dbReference type="STRING" id="660470.Theba_0262"/>
<dbReference type="EMBL" id="CP003532">
    <property type="protein sequence ID" value="AFK05995.1"/>
    <property type="molecule type" value="Genomic_DNA"/>
</dbReference>
<dbReference type="eggNOG" id="COG0280">
    <property type="taxonomic scope" value="Bacteria"/>
</dbReference>
<dbReference type="Pfam" id="PF01515">
    <property type="entry name" value="PTA_PTB"/>
    <property type="match status" value="1"/>
</dbReference>
<dbReference type="Proteomes" id="UP000002881">
    <property type="component" value="Chromosome"/>
</dbReference>
<evidence type="ECO:0000313" key="6">
    <source>
        <dbReference type="EMBL" id="AFK05995.1"/>
    </source>
</evidence>
<evidence type="ECO:0000256" key="1">
    <source>
        <dbReference type="ARBA" id="ARBA00005656"/>
    </source>
</evidence>
<dbReference type="GeneID" id="87106117"/>
<reference evidence="6 7" key="1">
    <citation type="journal article" date="2012" name="Genome Biol. Evol.">
        <title>Genome Sequence of the Mesophilic Thermotogales Bacterium Mesotoga prima MesG1.Ag.4.2 Reveals the Largest Thermotogales Genome To Date.</title>
        <authorList>
            <person name="Zhaxybayeva O."/>
            <person name="Swithers K.S."/>
            <person name="Foght J."/>
            <person name="Green A.G."/>
            <person name="Bruce D."/>
            <person name="Detter C."/>
            <person name="Han S."/>
            <person name="Teshima H."/>
            <person name="Han J."/>
            <person name="Woyke T."/>
            <person name="Pitluck S."/>
            <person name="Nolan M."/>
            <person name="Ivanova N."/>
            <person name="Pati A."/>
            <person name="Land M.L."/>
            <person name="Dlutek M."/>
            <person name="Doolittle W.F."/>
            <person name="Noll K.M."/>
            <person name="Nesbo C.L."/>
        </authorList>
    </citation>
    <scope>NUCLEOTIDE SEQUENCE [LARGE SCALE GENOMIC DNA]</scope>
    <source>
        <strain evidence="7">mesG1.Ag.4.2</strain>
    </source>
</reference>
<proteinExistence type="inferred from homology"/>
<evidence type="ECO:0000259" key="5">
    <source>
        <dbReference type="Pfam" id="PF01515"/>
    </source>
</evidence>
<accession>I2F242</accession>
<sequence length="298" mass="31046">MKDFSELVSLAKAGGTRRVVLIGSEDREGIRALKHAFDEGIATPVFVGREVETLEILKEEGLEGELIPASSPEEACEKGIKLVSSGKADVVMKGLLKTSILLKAVLNKEWGLRSGRVLSHIAAMDVPVVDRVVFVTDGGMIIRPDLQTKVSIIENAVAFLKSIGYEKPKVALIAAVEVVNEDMQETIDAAVISKMSQRGQISDCVIDGPLGMDNALSLAAAQIKKISGPVAGQADLLVVPDIASGNFVGKSAVYLAGGTIAGLILGATAPIVIVSRADSAASKLASIALASYSIGKSS</sequence>
<evidence type="ECO:0000256" key="3">
    <source>
        <dbReference type="ARBA" id="ARBA00023315"/>
    </source>
</evidence>
<dbReference type="PANTHER" id="PTHR43356:SF2">
    <property type="entry name" value="PHOSPHATE ACETYLTRANSFERASE"/>
    <property type="match status" value="1"/>
</dbReference>
<dbReference type="InterPro" id="IPR012147">
    <property type="entry name" value="P_Ac_Bu_trans"/>
</dbReference>
<dbReference type="HOGENOM" id="CLU_056531_0_0_0"/>
<keyword evidence="2" id="KW-0808">Transferase</keyword>
<feature type="domain" description="Phosphate acetyl/butaryl transferase" evidence="5">
    <location>
        <begin position="77"/>
        <end position="290"/>
    </location>
</feature>
<name>I2F242_9BACT</name>
<dbReference type="NCBIfam" id="NF006045">
    <property type="entry name" value="PRK08190.1"/>
    <property type="match status" value="1"/>
</dbReference>
<dbReference type="PANTHER" id="PTHR43356">
    <property type="entry name" value="PHOSPHATE ACETYLTRANSFERASE"/>
    <property type="match status" value="1"/>
</dbReference>
<protein>
    <submittedName>
        <fullName evidence="6">Phosphotransacetylase</fullName>
    </submittedName>
</protein>
<gene>
    <name evidence="6" type="ORF">Theba_0262</name>
</gene>
<keyword evidence="4" id="KW-0472">Membrane</keyword>
<dbReference type="AlphaFoldDB" id="I2F242"/>
<dbReference type="PIRSF" id="PIRSF000428">
    <property type="entry name" value="P_Ac_trans"/>
    <property type="match status" value="1"/>
</dbReference>
<evidence type="ECO:0000256" key="4">
    <source>
        <dbReference type="SAM" id="Phobius"/>
    </source>
</evidence>
<organism evidence="6 7">
    <name type="scientific">Mesotoga prima MesG1.Ag.4.2</name>
    <dbReference type="NCBI Taxonomy" id="660470"/>
    <lineage>
        <taxon>Bacteria</taxon>
        <taxon>Thermotogati</taxon>
        <taxon>Thermotogota</taxon>
        <taxon>Thermotogae</taxon>
        <taxon>Kosmotogales</taxon>
        <taxon>Kosmotogaceae</taxon>
        <taxon>Mesotoga</taxon>
    </lineage>
</organism>
<comment type="similarity">
    <text evidence="1">Belongs to the phosphate acetyltransferase and butyryltransferase family.</text>
</comment>
<dbReference type="InterPro" id="IPR050500">
    <property type="entry name" value="Phos_Acetyltrans/Butyryltrans"/>
</dbReference>
<dbReference type="KEGG" id="mpg:Theba_0262"/>
<evidence type="ECO:0000256" key="2">
    <source>
        <dbReference type="ARBA" id="ARBA00022679"/>
    </source>
</evidence>
<dbReference type="InterPro" id="IPR002505">
    <property type="entry name" value="PTA_PTB"/>
</dbReference>
<keyword evidence="3" id="KW-0012">Acyltransferase</keyword>